<proteinExistence type="predicted"/>
<reference evidence="1 2" key="1">
    <citation type="submission" date="2019-07" db="EMBL/GenBank/DDBJ databases">
        <authorList>
            <person name="Jastrzebski P J."/>
            <person name="Paukszto L."/>
            <person name="Jastrzebski P J."/>
        </authorList>
    </citation>
    <scope>NUCLEOTIDE SEQUENCE [LARGE SCALE GENOMIC DNA]</scope>
    <source>
        <strain evidence="1 2">WMS-il1</strain>
    </source>
</reference>
<keyword evidence="2" id="KW-1185">Reference proteome</keyword>
<accession>A0A564YGX0</accession>
<dbReference type="AlphaFoldDB" id="A0A564YGX0"/>
<evidence type="ECO:0000313" key="1">
    <source>
        <dbReference type="EMBL" id="VUZ46525.1"/>
    </source>
</evidence>
<feature type="non-terminal residue" evidence="1">
    <location>
        <position position="1"/>
    </location>
</feature>
<gene>
    <name evidence="1" type="ORF">WMSIL1_LOCUS6815</name>
</gene>
<evidence type="ECO:0000313" key="2">
    <source>
        <dbReference type="Proteomes" id="UP000321570"/>
    </source>
</evidence>
<dbReference type="EMBL" id="CABIJS010000222">
    <property type="protein sequence ID" value="VUZ46525.1"/>
    <property type="molecule type" value="Genomic_DNA"/>
</dbReference>
<dbReference type="Proteomes" id="UP000321570">
    <property type="component" value="Unassembled WGS sequence"/>
</dbReference>
<protein>
    <submittedName>
        <fullName evidence="1">Uncharacterized protein</fullName>
    </submittedName>
</protein>
<sequence>VLFYISSFGFYHSLISSPKSTDCNLSSEVVVLIDVLHCADYCFYERGGFGVMGMLINFLFNHAPYHSLPSHLTPHVIIQRIKIGWMVRRLPQVRRGVT</sequence>
<organism evidence="1 2">
    <name type="scientific">Hymenolepis diminuta</name>
    <name type="common">Rat tapeworm</name>
    <dbReference type="NCBI Taxonomy" id="6216"/>
    <lineage>
        <taxon>Eukaryota</taxon>
        <taxon>Metazoa</taxon>
        <taxon>Spiralia</taxon>
        <taxon>Lophotrochozoa</taxon>
        <taxon>Platyhelminthes</taxon>
        <taxon>Cestoda</taxon>
        <taxon>Eucestoda</taxon>
        <taxon>Cyclophyllidea</taxon>
        <taxon>Hymenolepididae</taxon>
        <taxon>Hymenolepis</taxon>
    </lineage>
</organism>
<name>A0A564YGX0_HYMDI</name>